<sequence length="58" mass="6210">MHQRLFFAACGQQTDATGKIVGLAGGTGSMMDKHGMTQVIDCIEAQKDEDIGIIKSRV</sequence>
<gene>
    <name evidence="1" type="ORF">I8531_003412</name>
</gene>
<dbReference type="RefSeq" id="WP_167337862.1">
    <property type="nucleotide sequence ID" value="NZ_CABMNU010000005.1"/>
</dbReference>
<name>A0A9P3TAX7_KLUIN</name>
<protein>
    <submittedName>
        <fullName evidence="1">Uncharacterized protein</fullName>
    </submittedName>
</protein>
<reference evidence="1" key="1">
    <citation type="journal article" date="2018" name="Genome Biol.">
        <title>SKESA: strategic k-mer extension for scrupulous assemblies.</title>
        <authorList>
            <person name="Souvorov A."/>
            <person name="Agarwala R."/>
            <person name="Lipman D.J."/>
        </authorList>
    </citation>
    <scope>NUCLEOTIDE SEQUENCE</scope>
    <source>
        <strain evidence="1">CAVp300</strain>
    </source>
</reference>
<dbReference type="AlphaFoldDB" id="A0A9P3TAX7"/>
<proteinExistence type="predicted"/>
<accession>A0A9P3TAX7</accession>
<organism evidence="1 2">
    <name type="scientific">Kluyvera intermedia</name>
    <name type="common">Enterobacter intermedius</name>
    <dbReference type="NCBI Taxonomy" id="61648"/>
    <lineage>
        <taxon>Bacteria</taxon>
        <taxon>Pseudomonadati</taxon>
        <taxon>Pseudomonadota</taxon>
        <taxon>Gammaproteobacteria</taxon>
        <taxon>Enterobacterales</taxon>
        <taxon>Enterobacteriaceae</taxon>
        <taxon>Kluyvera</taxon>
    </lineage>
</organism>
<evidence type="ECO:0000313" key="2">
    <source>
        <dbReference type="Proteomes" id="UP000867740"/>
    </source>
</evidence>
<dbReference type="EMBL" id="DACSUM010000029">
    <property type="protein sequence ID" value="HAT3583082.1"/>
    <property type="molecule type" value="Genomic_DNA"/>
</dbReference>
<comment type="caution">
    <text evidence="1">The sequence shown here is derived from an EMBL/GenBank/DDBJ whole genome shotgun (WGS) entry which is preliminary data.</text>
</comment>
<evidence type="ECO:0000313" key="1">
    <source>
        <dbReference type="EMBL" id="HAT3583082.1"/>
    </source>
</evidence>
<reference evidence="1" key="2">
    <citation type="submission" date="2020-10" db="EMBL/GenBank/DDBJ databases">
        <authorList>
            <consortium name="NCBI Pathogen Detection Project"/>
        </authorList>
    </citation>
    <scope>NUCLEOTIDE SEQUENCE</scope>
    <source>
        <strain evidence="1">CAVp300</strain>
    </source>
</reference>
<dbReference type="Proteomes" id="UP000867740">
    <property type="component" value="Unassembled WGS sequence"/>
</dbReference>